<dbReference type="RefSeq" id="WP_056067032.1">
    <property type="nucleotide sequence ID" value="NZ_JBCNKL010000001.1"/>
</dbReference>
<evidence type="ECO:0000313" key="4">
    <source>
        <dbReference type="Proteomes" id="UP000275027"/>
    </source>
</evidence>
<organism evidence="2 4">
    <name type="scientific">Flavobacterium lindanitolerans</name>
    <dbReference type="NCBI Taxonomy" id="428988"/>
    <lineage>
        <taxon>Bacteria</taxon>
        <taxon>Pseudomonadati</taxon>
        <taxon>Bacteroidota</taxon>
        <taxon>Flavobacteriia</taxon>
        <taxon>Flavobacteriales</taxon>
        <taxon>Flavobacteriaceae</taxon>
        <taxon>Flavobacterium</taxon>
    </lineage>
</organism>
<name>A0A497UXP7_9FLAO</name>
<reference evidence="1 3" key="1">
    <citation type="submission" date="2017-12" db="EMBL/GenBank/DDBJ databases">
        <title>Genomic Encyclopedia of Type Strains, Phase III (KMG-III): the genomes of soil and plant-associated and newly described type strains.</title>
        <authorList>
            <person name="Whitman W."/>
        </authorList>
    </citation>
    <scope>NUCLEOTIDE SEQUENCE [LARGE SCALE GENOMIC DNA]</scope>
    <source>
        <strain evidence="1 3">IP-10</strain>
    </source>
</reference>
<keyword evidence="3" id="KW-1185">Reference proteome</keyword>
<dbReference type="AlphaFoldDB" id="A0A497UXP7"/>
<dbReference type="EMBL" id="PJND01000007">
    <property type="protein sequence ID" value="PKW28935.1"/>
    <property type="molecule type" value="Genomic_DNA"/>
</dbReference>
<dbReference type="EMBL" id="RCCB01000010">
    <property type="protein sequence ID" value="RLJ35562.1"/>
    <property type="molecule type" value="Genomic_DNA"/>
</dbReference>
<protein>
    <submittedName>
        <fullName evidence="2">Uncharacterized protein</fullName>
    </submittedName>
</protein>
<proteinExistence type="predicted"/>
<evidence type="ECO:0000313" key="1">
    <source>
        <dbReference type="EMBL" id="PKW28935.1"/>
    </source>
</evidence>
<sequence length="117" mass="13935">MKYNFLIEKVSLSKYFSIEIITPEHYVLNNFRDTGWTPQKVQSIIDGVHKSKNNDPEKSFDWGNEDVYMRSNKYGVFFIDLMAQRAGRKLDKQDLVLDHPEFIDFMKDFKKFVEQNS</sequence>
<reference evidence="2 4" key="2">
    <citation type="submission" date="2018-10" db="EMBL/GenBank/DDBJ databases">
        <title>Genomic Encyclopedia of Archaeal and Bacterial Type Strains, Phase II (KMG-II): from individual species to whole genera.</title>
        <authorList>
            <person name="Goeker M."/>
        </authorList>
    </citation>
    <scope>NUCLEOTIDE SEQUENCE [LARGE SCALE GENOMIC DNA]</scope>
    <source>
        <strain evidence="2 4">DSM 21886</strain>
    </source>
</reference>
<gene>
    <name evidence="1" type="ORF">B0G92_0563</name>
    <name evidence="2" type="ORF">CLV50_0943</name>
</gene>
<dbReference type="Proteomes" id="UP000233767">
    <property type="component" value="Unassembled WGS sequence"/>
</dbReference>
<evidence type="ECO:0000313" key="3">
    <source>
        <dbReference type="Proteomes" id="UP000233767"/>
    </source>
</evidence>
<evidence type="ECO:0000313" key="2">
    <source>
        <dbReference type="EMBL" id="RLJ35562.1"/>
    </source>
</evidence>
<comment type="caution">
    <text evidence="2">The sequence shown here is derived from an EMBL/GenBank/DDBJ whole genome shotgun (WGS) entry which is preliminary data.</text>
</comment>
<accession>A0A497UXP7</accession>
<dbReference type="Proteomes" id="UP000275027">
    <property type="component" value="Unassembled WGS sequence"/>
</dbReference>